<organism evidence="3 5">
    <name type="scientific">Paenibacillus macerans</name>
    <name type="common">Bacillus macerans</name>
    <dbReference type="NCBI Taxonomy" id="44252"/>
    <lineage>
        <taxon>Bacteria</taxon>
        <taxon>Bacillati</taxon>
        <taxon>Bacillota</taxon>
        <taxon>Bacilli</taxon>
        <taxon>Bacillales</taxon>
        <taxon>Paenibacillaceae</taxon>
        <taxon>Paenibacillus</taxon>
    </lineage>
</organism>
<dbReference type="Proteomes" id="UP000442469">
    <property type="component" value="Unassembled WGS sequence"/>
</dbReference>
<comment type="caution">
    <text evidence="3">The sequence shown here is derived from an EMBL/GenBank/DDBJ whole genome shotgun (WGS) entry which is preliminary data.</text>
</comment>
<dbReference type="PROSITE" id="PS50887">
    <property type="entry name" value="GGDEF"/>
    <property type="match status" value="1"/>
</dbReference>
<gene>
    <name evidence="3" type="ORF">DJ90_1284</name>
    <name evidence="4" type="ORF">GNQ08_01100</name>
</gene>
<dbReference type="SUPFAM" id="SSF55073">
    <property type="entry name" value="Nucleotide cyclase"/>
    <property type="match status" value="1"/>
</dbReference>
<sequence>MRNKRLVQRMVWGYALLIGLAILQELLVYIHVFREQSLAIVDLGFSIGCLAALLLGFLAPAGASAVFIFVYMVAYFVWFSAYAEAGVLSFSWWWLLPANAAAAAFIKAGLIRNKRLMERLEELQRRNPEVDPDTSLGNKEAFAETLVKQSNLAHRYSDVYNFCLAMFKIDFLPMVQESLGSQGYARLLASLSEAIQQQIRYEDYKFALDRGRFIVLLPMTNQAYLKALTERMKSTLTDIPLEDRKGRKLNLVIRAGALVFNKEQFSKYENADAVIAALERNTETDLIGEYI</sequence>
<dbReference type="EMBL" id="JMQA01000047">
    <property type="protein sequence ID" value="KFM94562.1"/>
    <property type="molecule type" value="Genomic_DNA"/>
</dbReference>
<dbReference type="OrthoDB" id="2576558at2"/>
<evidence type="ECO:0000313" key="4">
    <source>
        <dbReference type="EMBL" id="MUG21030.1"/>
    </source>
</evidence>
<keyword evidence="1" id="KW-0812">Transmembrane</keyword>
<keyword evidence="5" id="KW-1185">Reference proteome</keyword>
<feature type="domain" description="GGDEF" evidence="2">
    <location>
        <begin position="160"/>
        <end position="291"/>
    </location>
</feature>
<feature type="transmembrane region" description="Helical" evidence="1">
    <location>
        <begin position="38"/>
        <end position="58"/>
    </location>
</feature>
<reference evidence="4 6" key="2">
    <citation type="submission" date="2019-11" db="EMBL/GenBank/DDBJ databases">
        <title>Draft genome sequences of five Paenibacillus species of dairy origin.</title>
        <authorList>
            <person name="Olajide A.M."/>
            <person name="Chen S."/>
            <person name="Lapointe G."/>
        </authorList>
    </citation>
    <scope>NUCLEOTIDE SEQUENCE [LARGE SCALE GENOMIC DNA]</scope>
    <source>
        <strain evidence="4 6">3CT49</strain>
    </source>
</reference>
<dbReference type="GeneID" id="77010661"/>
<dbReference type="AlphaFoldDB" id="A0A090Y9T7"/>
<evidence type="ECO:0000313" key="3">
    <source>
        <dbReference type="EMBL" id="KFM94562.1"/>
    </source>
</evidence>
<feature type="transmembrane region" description="Helical" evidence="1">
    <location>
        <begin position="65"/>
        <end position="85"/>
    </location>
</feature>
<evidence type="ECO:0000256" key="1">
    <source>
        <dbReference type="SAM" id="Phobius"/>
    </source>
</evidence>
<dbReference type="RefSeq" id="WP_036627275.1">
    <property type="nucleotide sequence ID" value="NZ_BGML01000004.1"/>
</dbReference>
<dbReference type="InterPro" id="IPR000160">
    <property type="entry name" value="GGDEF_dom"/>
</dbReference>
<dbReference type="EMBL" id="WNZZ01000001">
    <property type="protein sequence ID" value="MUG21030.1"/>
    <property type="molecule type" value="Genomic_DNA"/>
</dbReference>
<dbReference type="STRING" id="44252.DJ90_1284"/>
<name>A0A090Y9T7_PAEMA</name>
<dbReference type="Proteomes" id="UP000029278">
    <property type="component" value="Unassembled WGS sequence"/>
</dbReference>
<dbReference type="Pfam" id="PF00990">
    <property type="entry name" value="GGDEF"/>
    <property type="match status" value="1"/>
</dbReference>
<protein>
    <submittedName>
        <fullName evidence="4">Diguanylate cyclase</fullName>
    </submittedName>
    <submittedName>
        <fullName evidence="3">GGDEF domain protein</fullName>
    </submittedName>
</protein>
<feature type="transmembrane region" description="Helical" evidence="1">
    <location>
        <begin position="12"/>
        <end position="32"/>
    </location>
</feature>
<accession>A0A090Y9T7</accession>
<dbReference type="HOGENOM" id="CLU_955653_0_0_9"/>
<dbReference type="InterPro" id="IPR043128">
    <property type="entry name" value="Rev_trsase/Diguanyl_cyclase"/>
</dbReference>
<reference evidence="3 5" key="1">
    <citation type="submission" date="2014-04" db="EMBL/GenBank/DDBJ databases">
        <authorList>
            <person name="Bishop-Lilly K.A."/>
            <person name="Broomall S.M."/>
            <person name="Chain P.S."/>
            <person name="Chertkov O."/>
            <person name="Coyne S.R."/>
            <person name="Daligault H.E."/>
            <person name="Davenport K.W."/>
            <person name="Erkkila T."/>
            <person name="Frey K.G."/>
            <person name="Gibbons H.S."/>
            <person name="Gu W."/>
            <person name="Jaissle J."/>
            <person name="Johnson S.L."/>
            <person name="Koroleva G.I."/>
            <person name="Ladner J.T."/>
            <person name="Lo C.-C."/>
            <person name="Minogue T.D."/>
            <person name="Munk C."/>
            <person name="Palacios G.F."/>
            <person name="Redden C.L."/>
            <person name="Rosenzweig C.N."/>
            <person name="Scholz M.B."/>
            <person name="Teshima H."/>
            <person name="Xu Y."/>
        </authorList>
    </citation>
    <scope>NUCLEOTIDE SEQUENCE [LARGE SCALE GENOMIC DNA]</scope>
    <source>
        <strain evidence="3 5">8244</strain>
    </source>
</reference>
<dbReference type="InterPro" id="IPR029787">
    <property type="entry name" value="Nucleotide_cyclase"/>
</dbReference>
<evidence type="ECO:0000259" key="2">
    <source>
        <dbReference type="PROSITE" id="PS50887"/>
    </source>
</evidence>
<keyword evidence="1" id="KW-1133">Transmembrane helix</keyword>
<evidence type="ECO:0000313" key="5">
    <source>
        <dbReference type="Proteomes" id="UP000029278"/>
    </source>
</evidence>
<dbReference type="Gene3D" id="3.30.70.270">
    <property type="match status" value="1"/>
</dbReference>
<dbReference type="SMART" id="SM00267">
    <property type="entry name" value="GGDEF"/>
    <property type="match status" value="1"/>
</dbReference>
<keyword evidence="1" id="KW-0472">Membrane</keyword>
<evidence type="ECO:0000313" key="6">
    <source>
        <dbReference type="Proteomes" id="UP000442469"/>
    </source>
</evidence>
<dbReference type="PATRIC" id="fig|44252.3.peg.5569"/>
<feature type="transmembrane region" description="Helical" evidence="1">
    <location>
        <begin position="91"/>
        <end position="110"/>
    </location>
</feature>
<proteinExistence type="predicted"/>